<dbReference type="SMART" id="SM00298">
    <property type="entry name" value="CHROMO"/>
    <property type="match status" value="1"/>
</dbReference>
<dbReference type="OrthoDB" id="2758353at2759"/>
<evidence type="ECO:0000256" key="1">
    <source>
        <dbReference type="SAM" id="MobiDB-lite"/>
    </source>
</evidence>
<reference evidence="3 4" key="1">
    <citation type="submission" date="2016-07" db="EMBL/GenBank/DDBJ databases">
        <title>Draft genome of the white-rot fungus Obba rivulosa 3A-2.</title>
        <authorList>
            <consortium name="DOE Joint Genome Institute"/>
            <person name="Miettinen O."/>
            <person name="Riley R."/>
            <person name="Acob R."/>
            <person name="Barry K."/>
            <person name="Cullen D."/>
            <person name="De Vries R."/>
            <person name="Hainaut M."/>
            <person name="Hatakka A."/>
            <person name="Henrissat B."/>
            <person name="Hilden K."/>
            <person name="Kuo R."/>
            <person name="Labutti K."/>
            <person name="Lipzen A."/>
            <person name="Makela M.R."/>
            <person name="Sandor L."/>
            <person name="Spatafora J.W."/>
            <person name="Grigoriev I.V."/>
            <person name="Hibbett D.S."/>
        </authorList>
    </citation>
    <scope>NUCLEOTIDE SEQUENCE [LARGE SCALE GENOMIC DNA]</scope>
    <source>
        <strain evidence="3 4">3A-2</strain>
    </source>
</reference>
<dbReference type="Pfam" id="PF00385">
    <property type="entry name" value="Chromo"/>
    <property type="match status" value="1"/>
</dbReference>
<proteinExistence type="predicted"/>
<evidence type="ECO:0000313" key="3">
    <source>
        <dbReference type="EMBL" id="OCH84015.1"/>
    </source>
</evidence>
<feature type="region of interest" description="Disordered" evidence="1">
    <location>
        <begin position="73"/>
        <end position="101"/>
    </location>
</feature>
<dbReference type="Proteomes" id="UP000250043">
    <property type="component" value="Unassembled WGS sequence"/>
</dbReference>
<dbReference type="GO" id="GO:0006338">
    <property type="term" value="P:chromatin remodeling"/>
    <property type="evidence" value="ECO:0007669"/>
    <property type="project" value="UniProtKB-ARBA"/>
</dbReference>
<dbReference type="InterPro" id="IPR016197">
    <property type="entry name" value="Chromo-like_dom_sf"/>
</dbReference>
<accession>A0A8E2ARR9</accession>
<dbReference type="EMBL" id="KV722741">
    <property type="protein sequence ID" value="OCH84015.1"/>
    <property type="molecule type" value="Genomic_DNA"/>
</dbReference>
<evidence type="ECO:0000313" key="4">
    <source>
        <dbReference type="Proteomes" id="UP000250043"/>
    </source>
</evidence>
<name>A0A8E2ARR9_9APHY</name>
<dbReference type="InterPro" id="IPR000953">
    <property type="entry name" value="Chromo/chromo_shadow_dom"/>
</dbReference>
<dbReference type="PROSITE" id="PS50013">
    <property type="entry name" value="CHROMO_2"/>
    <property type="match status" value="1"/>
</dbReference>
<sequence length="158" mass="17651">IESILDARKTGRHFKYLVRYQDHSEDENTWISLSNVPRTCDELIERFHRRHPCAPCLPPDALQRKYTVTVPSVSIPAPPNDAPPVPTATPELPEPSAPPRSTRCAPMLVSALMIPSATRCTPSPLLVHENLRANYIPPMQMTTRSGRVAHPSARYDPV</sequence>
<dbReference type="CDD" id="cd00024">
    <property type="entry name" value="CD_CSD"/>
    <property type="match status" value="1"/>
</dbReference>
<dbReference type="InterPro" id="IPR023780">
    <property type="entry name" value="Chromo_domain"/>
</dbReference>
<feature type="compositionally biased region" description="Pro residues" evidence="1">
    <location>
        <begin position="76"/>
        <end position="98"/>
    </location>
</feature>
<protein>
    <recommendedName>
        <fullName evidence="2">Chromo domain-containing protein</fullName>
    </recommendedName>
</protein>
<feature type="non-terminal residue" evidence="3">
    <location>
        <position position="1"/>
    </location>
</feature>
<gene>
    <name evidence="3" type="ORF">OBBRIDRAFT_742322</name>
</gene>
<dbReference type="AlphaFoldDB" id="A0A8E2ARR9"/>
<dbReference type="Gene3D" id="2.40.50.40">
    <property type="match status" value="1"/>
</dbReference>
<dbReference type="SUPFAM" id="SSF54160">
    <property type="entry name" value="Chromo domain-like"/>
    <property type="match status" value="1"/>
</dbReference>
<keyword evidence="4" id="KW-1185">Reference proteome</keyword>
<feature type="domain" description="Chromo" evidence="2">
    <location>
        <begin position="1"/>
        <end position="51"/>
    </location>
</feature>
<evidence type="ECO:0000259" key="2">
    <source>
        <dbReference type="PROSITE" id="PS50013"/>
    </source>
</evidence>
<organism evidence="3 4">
    <name type="scientific">Obba rivulosa</name>
    <dbReference type="NCBI Taxonomy" id="1052685"/>
    <lineage>
        <taxon>Eukaryota</taxon>
        <taxon>Fungi</taxon>
        <taxon>Dikarya</taxon>
        <taxon>Basidiomycota</taxon>
        <taxon>Agaricomycotina</taxon>
        <taxon>Agaricomycetes</taxon>
        <taxon>Polyporales</taxon>
        <taxon>Gelatoporiaceae</taxon>
        <taxon>Obba</taxon>
    </lineage>
</organism>